<proteinExistence type="predicted"/>
<accession>A0A0E9VBD8</accession>
<reference evidence="1" key="1">
    <citation type="submission" date="2014-11" db="EMBL/GenBank/DDBJ databases">
        <authorList>
            <person name="Amaro Gonzalez C."/>
        </authorList>
    </citation>
    <scope>NUCLEOTIDE SEQUENCE</scope>
</reference>
<sequence>MSWLIFSALVASQRRVLTLLENDVMQDCLLSVSAIFSLCLMHKWLIIKLIVL</sequence>
<protein>
    <submittedName>
        <fullName evidence="1">Uncharacterized protein</fullName>
    </submittedName>
</protein>
<name>A0A0E9VBD8_ANGAN</name>
<organism evidence="1">
    <name type="scientific">Anguilla anguilla</name>
    <name type="common">European freshwater eel</name>
    <name type="synonym">Muraena anguilla</name>
    <dbReference type="NCBI Taxonomy" id="7936"/>
    <lineage>
        <taxon>Eukaryota</taxon>
        <taxon>Metazoa</taxon>
        <taxon>Chordata</taxon>
        <taxon>Craniata</taxon>
        <taxon>Vertebrata</taxon>
        <taxon>Euteleostomi</taxon>
        <taxon>Actinopterygii</taxon>
        <taxon>Neopterygii</taxon>
        <taxon>Teleostei</taxon>
        <taxon>Anguilliformes</taxon>
        <taxon>Anguillidae</taxon>
        <taxon>Anguilla</taxon>
    </lineage>
</organism>
<dbReference type="AlphaFoldDB" id="A0A0E9VBD8"/>
<evidence type="ECO:0000313" key="1">
    <source>
        <dbReference type="EMBL" id="JAH74533.1"/>
    </source>
</evidence>
<reference evidence="1" key="2">
    <citation type="journal article" date="2015" name="Fish Shellfish Immunol.">
        <title>Early steps in the European eel (Anguilla anguilla)-Vibrio vulnificus interaction in the gills: Role of the RtxA13 toxin.</title>
        <authorList>
            <person name="Callol A."/>
            <person name="Pajuelo D."/>
            <person name="Ebbesson L."/>
            <person name="Teles M."/>
            <person name="MacKenzie S."/>
            <person name="Amaro C."/>
        </authorList>
    </citation>
    <scope>NUCLEOTIDE SEQUENCE</scope>
</reference>
<dbReference type="EMBL" id="GBXM01034044">
    <property type="protein sequence ID" value="JAH74533.1"/>
    <property type="molecule type" value="Transcribed_RNA"/>
</dbReference>